<reference evidence="12" key="1">
    <citation type="journal article" date="2020" name="mSystems">
        <title>Genome- and Community-Level Interaction Insights into Carbon Utilization and Element Cycling Functions of Hydrothermarchaeota in Hydrothermal Sediment.</title>
        <authorList>
            <person name="Zhou Z."/>
            <person name="Liu Y."/>
            <person name="Xu W."/>
            <person name="Pan J."/>
            <person name="Luo Z.H."/>
            <person name="Li M."/>
        </authorList>
    </citation>
    <scope>NUCLEOTIDE SEQUENCE [LARGE SCALE GENOMIC DNA]</scope>
    <source>
        <strain evidence="12">SpSt-853</strain>
    </source>
</reference>
<evidence type="ECO:0000256" key="6">
    <source>
        <dbReference type="ARBA" id="ARBA00022840"/>
    </source>
</evidence>
<dbReference type="InterPro" id="IPR018303">
    <property type="entry name" value="ATPase_P-typ_P_site"/>
</dbReference>
<dbReference type="InterPro" id="IPR023299">
    <property type="entry name" value="ATPase_P-typ_cyto_dom_N"/>
</dbReference>
<organism evidence="12">
    <name type="scientific">Desulfobacca acetoxidans</name>
    <dbReference type="NCBI Taxonomy" id="60893"/>
    <lineage>
        <taxon>Bacteria</taxon>
        <taxon>Pseudomonadati</taxon>
        <taxon>Thermodesulfobacteriota</taxon>
        <taxon>Desulfobaccia</taxon>
        <taxon>Desulfobaccales</taxon>
        <taxon>Desulfobaccaceae</taxon>
        <taxon>Desulfobacca</taxon>
    </lineage>
</organism>
<proteinExistence type="inferred from homology"/>
<evidence type="ECO:0000256" key="8">
    <source>
        <dbReference type="ARBA" id="ARBA00022989"/>
    </source>
</evidence>
<dbReference type="SUPFAM" id="SSF81653">
    <property type="entry name" value="Calcium ATPase, transduction domain A"/>
    <property type="match status" value="1"/>
</dbReference>
<dbReference type="SMART" id="SM00831">
    <property type="entry name" value="Cation_ATPase_N"/>
    <property type="match status" value="1"/>
</dbReference>
<feature type="transmembrane region" description="Helical" evidence="10">
    <location>
        <begin position="695"/>
        <end position="715"/>
    </location>
</feature>
<dbReference type="Pfam" id="PF00689">
    <property type="entry name" value="Cation_ATPase_C"/>
    <property type="match status" value="1"/>
</dbReference>
<dbReference type="PRINTS" id="PR00120">
    <property type="entry name" value="HATPASE"/>
</dbReference>
<feature type="transmembrane region" description="Helical" evidence="10">
    <location>
        <begin position="273"/>
        <end position="298"/>
    </location>
</feature>
<dbReference type="InterPro" id="IPR004014">
    <property type="entry name" value="ATPase_P-typ_cation-transptr_N"/>
</dbReference>
<dbReference type="Pfam" id="PF08282">
    <property type="entry name" value="Hydrolase_3"/>
    <property type="match status" value="1"/>
</dbReference>
<keyword evidence="3" id="KW-1003">Cell membrane</keyword>
<dbReference type="PANTHER" id="PTHR43294">
    <property type="entry name" value="SODIUM/POTASSIUM-TRANSPORTING ATPASE SUBUNIT ALPHA"/>
    <property type="match status" value="1"/>
</dbReference>
<dbReference type="InterPro" id="IPR036412">
    <property type="entry name" value="HAD-like_sf"/>
</dbReference>
<gene>
    <name evidence="12" type="ORF">ENW48_03020</name>
</gene>
<feature type="transmembrane region" description="Helical" evidence="10">
    <location>
        <begin position="845"/>
        <end position="870"/>
    </location>
</feature>
<evidence type="ECO:0000256" key="3">
    <source>
        <dbReference type="ARBA" id="ARBA00022475"/>
    </source>
</evidence>
<feature type="transmembrane region" description="Helical" evidence="10">
    <location>
        <begin position="82"/>
        <end position="102"/>
    </location>
</feature>
<keyword evidence="5" id="KW-0547">Nucleotide-binding</keyword>
<evidence type="ECO:0000256" key="2">
    <source>
        <dbReference type="ARBA" id="ARBA00005675"/>
    </source>
</evidence>
<dbReference type="NCBIfam" id="TIGR01494">
    <property type="entry name" value="ATPase_P-type"/>
    <property type="match status" value="2"/>
</dbReference>
<name>A0A7C5AKX6_9BACT</name>
<feature type="transmembrane region" description="Helical" evidence="10">
    <location>
        <begin position="783"/>
        <end position="805"/>
    </location>
</feature>
<dbReference type="Gene3D" id="1.20.1110.10">
    <property type="entry name" value="Calcium-transporting ATPase, transmembrane domain"/>
    <property type="match status" value="1"/>
</dbReference>
<evidence type="ECO:0000256" key="7">
    <source>
        <dbReference type="ARBA" id="ARBA00022967"/>
    </source>
</evidence>
<keyword evidence="7" id="KW-1278">Translocase</keyword>
<keyword evidence="6" id="KW-0067">ATP-binding</keyword>
<dbReference type="FunFam" id="3.40.50.1000:FF:000001">
    <property type="entry name" value="Phospholipid-transporting ATPase IC"/>
    <property type="match status" value="1"/>
</dbReference>
<dbReference type="Pfam" id="PF13246">
    <property type="entry name" value="Cation_ATPase"/>
    <property type="match status" value="1"/>
</dbReference>
<dbReference type="InterPro" id="IPR050510">
    <property type="entry name" value="Cation_transp_ATPase_P-type"/>
</dbReference>
<dbReference type="InterPro" id="IPR006068">
    <property type="entry name" value="ATPase_P-typ_cation-transptr_C"/>
</dbReference>
<dbReference type="SUPFAM" id="SSF56784">
    <property type="entry name" value="HAD-like"/>
    <property type="match status" value="1"/>
</dbReference>
<dbReference type="Gene3D" id="3.40.1110.10">
    <property type="entry name" value="Calcium-transporting ATPase, cytoplasmic domain N"/>
    <property type="match status" value="1"/>
</dbReference>
<sequence>MRVQALSREEVLRALVTSEAGLTEAEARRRLGEHGLNEIREARGIPLYIRFLSQFTHFLALLLWVAAALCFVSDYLNPGEGMLTLGLAILGVILLNALFTFVQEYRAERAVAALRRLLPFKVKVLREGIVKQIPATEVVPGEVILLAEGDKVPADARLLEAHRLMVNNAPLTGESEPQSRNAEPFLGEYLDSPNLVFAGTLVVAGSGRAVVLATGMATEFGKIAHLTGAVLPGASPLRQEIVRLTRVVAAIALTMGMGFFVLGWFLGRSFWSNFLFTVGLLVANVPEGLLPTVTLALAMGSQRLAAKKALIKNLAAVETLGSVTVICSDKTGTLTQNRMEVRRLWLAPASPPGEAQAKGMLWKIAYFCNNASFDDRGYHGDPTEVAILKASREAGGDLLGERLGELPFDSERKRMTTVTRVDGQLLVLTKGALETVLPCCTRLLVGDTTKTLETDEVTQLKRAAQEFMDVGLRVLAFAFKLLEPLDFSPQDQTAENWEADLTLVGLMGLEDPPRPGVREAINTCRQAGIRVIMLTGDAGRTAVALAREIGLVGDNPIVLEDQDLRALSDGELHEILTRPEVIFARMSPRHKLRLVSLLQEAGERVAVTGDGVNDAPALKKADIGIAMGLTGTDVAREAADLVLLDDNFTTIVRAVEEGRGIFENIRKFISYIFASNIPEIVPYLAYILFQLPLPLNILQILAVDLGTDIFPALALGAEKPTPAMMRQPPRAPGEHLLKLGLLLRAYLFLGPLEALAAMTGYFYVLLSGGWEWGQSLSPGDPLYLAATSACFLAIVITQVGNVFACRSFSESLLSLGLFSNPLVLFGVATELLLALWIIYHPWGNAIFGTAPLPGHVWLVLLPFGVGLLLLEELRKLLVRHFHPSPG</sequence>
<evidence type="ECO:0000256" key="9">
    <source>
        <dbReference type="ARBA" id="ARBA00023136"/>
    </source>
</evidence>
<dbReference type="InterPro" id="IPR001757">
    <property type="entry name" value="P_typ_ATPase"/>
</dbReference>
<dbReference type="SFLD" id="SFLDF00027">
    <property type="entry name" value="p-type_atpase"/>
    <property type="match status" value="1"/>
</dbReference>
<dbReference type="Pfam" id="PF00122">
    <property type="entry name" value="E1-E2_ATPase"/>
    <property type="match status" value="1"/>
</dbReference>
<dbReference type="InterPro" id="IPR023214">
    <property type="entry name" value="HAD_sf"/>
</dbReference>
<keyword evidence="4 10" id="KW-0812">Transmembrane</keyword>
<dbReference type="PANTHER" id="PTHR43294:SF21">
    <property type="entry name" value="CATION TRANSPORTING ATPASE"/>
    <property type="match status" value="1"/>
</dbReference>
<evidence type="ECO:0000313" key="12">
    <source>
        <dbReference type="EMBL" id="HGZ11174.1"/>
    </source>
</evidence>
<evidence type="ECO:0000256" key="4">
    <source>
        <dbReference type="ARBA" id="ARBA00022692"/>
    </source>
</evidence>
<dbReference type="Gene3D" id="2.70.150.10">
    <property type="entry name" value="Calcium-transporting ATPase, cytoplasmic transduction domain A"/>
    <property type="match status" value="1"/>
</dbReference>
<comment type="similarity">
    <text evidence="2">Belongs to the cation transport ATPase (P-type) (TC 3.A.3) family. Type IIA subfamily.</text>
</comment>
<comment type="subcellular location">
    <subcellularLocation>
        <location evidence="1">Cell membrane</location>
        <topology evidence="1">Multi-pass membrane protein</topology>
    </subcellularLocation>
</comment>
<feature type="transmembrane region" description="Helical" evidence="10">
    <location>
        <begin position="817"/>
        <end position="839"/>
    </location>
</feature>
<evidence type="ECO:0000256" key="1">
    <source>
        <dbReference type="ARBA" id="ARBA00004651"/>
    </source>
</evidence>
<dbReference type="GO" id="GO:0016887">
    <property type="term" value="F:ATP hydrolysis activity"/>
    <property type="evidence" value="ECO:0007669"/>
    <property type="project" value="InterPro"/>
</dbReference>
<dbReference type="InterPro" id="IPR044492">
    <property type="entry name" value="P_typ_ATPase_HD_dom"/>
</dbReference>
<accession>A0A7C5AKX6</accession>
<evidence type="ECO:0000259" key="11">
    <source>
        <dbReference type="SMART" id="SM00831"/>
    </source>
</evidence>
<dbReference type="FunFam" id="3.40.50.1000:FF:000028">
    <property type="entry name" value="Calcium-transporting P-type ATPase, putative"/>
    <property type="match status" value="1"/>
</dbReference>
<evidence type="ECO:0000256" key="5">
    <source>
        <dbReference type="ARBA" id="ARBA00022741"/>
    </source>
</evidence>
<dbReference type="PROSITE" id="PS00154">
    <property type="entry name" value="ATPASE_E1_E2"/>
    <property type="match status" value="1"/>
</dbReference>
<dbReference type="SFLD" id="SFLDG00002">
    <property type="entry name" value="C1.7:_P-type_atpase_like"/>
    <property type="match status" value="1"/>
</dbReference>
<dbReference type="SFLD" id="SFLDS00003">
    <property type="entry name" value="Haloacid_Dehalogenase"/>
    <property type="match status" value="1"/>
</dbReference>
<keyword evidence="9 10" id="KW-0472">Membrane</keyword>
<dbReference type="AlphaFoldDB" id="A0A7C5AKX6"/>
<dbReference type="GO" id="GO:0005886">
    <property type="term" value="C:plasma membrane"/>
    <property type="evidence" value="ECO:0007669"/>
    <property type="project" value="UniProtKB-SubCell"/>
</dbReference>
<dbReference type="PRINTS" id="PR00119">
    <property type="entry name" value="CATATPASE"/>
</dbReference>
<dbReference type="EMBL" id="DTKJ01000019">
    <property type="protein sequence ID" value="HGZ11174.1"/>
    <property type="molecule type" value="Genomic_DNA"/>
</dbReference>
<dbReference type="InterPro" id="IPR008250">
    <property type="entry name" value="ATPase_P-typ_transduc_dom_A_sf"/>
</dbReference>
<dbReference type="SUPFAM" id="SSF81665">
    <property type="entry name" value="Calcium ATPase, transmembrane domain M"/>
    <property type="match status" value="1"/>
</dbReference>
<evidence type="ECO:0000256" key="10">
    <source>
        <dbReference type="SAM" id="Phobius"/>
    </source>
</evidence>
<dbReference type="GO" id="GO:0005524">
    <property type="term" value="F:ATP binding"/>
    <property type="evidence" value="ECO:0007669"/>
    <property type="project" value="UniProtKB-KW"/>
</dbReference>
<dbReference type="InterPro" id="IPR059000">
    <property type="entry name" value="ATPase_P-type_domA"/>
</dbReference>
<keyword evidence="8 10" id="KW-1133">Transmembrane helix</keyword>
<protein>
    <submittedName>
        <fullName evidence="12">Cation-transporting P-type ATPase</fullName>
    </submittedName>
</protein>
<comment type="caution">
    <text evidence="12">The sequence shown here is derived from an EMBL/GenBank/DDBJ whole genome shotgun (WGS) entry which is preliminary data.</text>
</comment>
<feature type="transmembrane region" description="Helical" evidence="10">
    <location>
        <begin position="247"/>
        <end position="267"/>
    </location>
</feature>
<feature type="transmembrane region" description="Helical" evidence="10">
    <location>
        <begin position="736"/>
        <end position="763"/>
    </location>
</feature>
<feature type="transmembrane region" description="Helical" evidence="10">
    <location>
        <begin position="668"/>
        <end position="689"/>
    </location>
</feature>
<dbReference type="Gene3D" id="3.40.50.1000">
    <property type="entry name" value="HAD superfamily/HAD-like"/>
    <property type="match status" value="1"/>
</dbReference>
<dbReference type="InterPro" id="IPR023298">
    <property type="entry name" value="ATPase_P-typ_TM_dom_sf"/>
</dbReference>
<dbReference type="Pfam" id="PF00690">
    <property type="entry name" value="Cation_ATPase_N"/>
    <property type="match status" value="1"/>
</dbReference>
<feature type="domain" description="Cation-transporting P-type ATPase N-terminal" evidence="11">
    <location>
        <begin position="2"/>
        <end position="75"/>
    </location>
</feature>